<evidence type="ECO:0000256" key="4">
    <source>
        <dbReference type="SAM" id="Coils"/>
    </source>
</evidence>
<evidence type="ECO:0000313" key="7">
    <source>
        <dbReference type="EMBL" id="POW16380.1"/>
    </source>
</evidence>
<feature type="coiled-coil region" evidence="4">
    <location>
        <begin position="353"/>
        <end position="380"/>
    </location>
</feature>
<proteinExistence type="inferred from homology"/>
<comment type="similarity">
    <text evidence="1">Belongs to the SMC family. SMC5 subfamily.</text>
</comment>
<dbReference type="Pfam" id="PF02463">
    <property type="entry name" value="SMC_N"/>
    <property type="match status" value="1"/>
</dbReference>
<feature type="coiled-coil region" evidence="4">
    <location>
        <begin position="300"/>
        <end position="327"/>
    </location>
</feature>
<evidence type="ECO:0000256" key="1">
    <source>
        <dbReference type="ARBA" id="ARBA00010171"/>
    </source>
</evidence>
<dbReference type="EMBL" id="PKSM01000080">
    <property type="protein sequence ID" value="POW16380.1"/>
    <property type="molecule type" value="Genomic_DNA"/>
</dbReference>
<reference evidence="7 8" key="1">
    <citation type="submission" date="2017-12" db="EMBL/GenBank/DDBJ databases">
        <title>Gene loss provides genomic basis for host adaptation in cereal stripe rust fungi.</title>
        <authorList>
            <person name="Xia C."/>
        </authorList>
    </citation>
    <scope>NUCLEOTIDE SEQUENCE [LARGE SCALE GENOMIC DNA]</scope>
    <source>
        <strain evidence="7 8">93TX-2</strain>
    </source>
</reference>
<comment type="caution">
    <text evidence="7">The sequence shown here is derived from an EMBL/GenBank/DDBJ whole genome shotgun (WGS) entry which is preliminary data.</text>
</comment>
<evidence type="ECO:0000313" key="8">
    <source>
        <dbReference type="Proteomes" id="UP000238274"/>
    </source>
</evidence>
<dbReference type="PANTHER" id="PTHR45916:SF1">
    <property type="entry name" value="STRUCTURAL MAINTENANCE OF CHROMOSOMES PROTEIN 5"/>
    <property type="match status" value="1"/>
</dbReference>
<feature type="coiled-coil region" evidence="4">
    <location>
        <begin position="474"/>
        <end position="508"/>
    </location>
</feature>
<dbReference type="Gene3D" id="3.40.50.300">
    <property type="entry name" value="P-loop containing nucleotide triphosphate hydrolases"/>
    <property type="match status" value="2"/>
</dbReference>
<dbReference type="VEuPathDB" id="FungiDB:PSHT_06752"/>
<dbReference type="GO" id="GO:0000724">
    <property type="term" value="P:double-strand break repair via homologous recombination"/>
    <property type="evidence" value="ECO:0007669"/>
    <property type="project" value="TreeGrafter"/>
</dbReference>
<reference evidence="8" key="3">
    <citation type="journal article" date="2018" name="Mol. Plant Microbe Interact.">
        <title>Genome sequence resources for the wheat stripe rust pathogen (Puccinia striiformis f. sp. tritici) and the barley stripe rust pathogen (Puccinia striiformis f. sp. hordei).</title>
        <authorList>
            <person name="Xia C."/>
            <person name="Wang M."/>
            <person name="Yin C."/>
            <person name="Cornejo O.E."/>
            <person name="Hulbert S.H."/>
            <person name="Chen X."/>
        </authorList>
    </citation>
    <scope>NUCLEOTIDE SEQUENCE [LARGE SCALE GENOMIC DNA]</scope>
    <source>
        <strain evidence="8">93TX-2</strain>
    </source>
</reference>
<feature type="coiled-coil region" evidence="4">
    <location>
        <begin position="733"/>
        <end position="809"/>
    </location>
</feature>
<gene>
    <name evidence="7" type="ORF">PSHT_06752</name>
</gene>
<keyword evidence="8" id="KW-1185">Reference proteome</keyword>
<dbReference type="GO" id="GO:0003697">
    <property type="term" value="F:single-stranded DNA binding"/>
    <property type="evidence" value="ECO:0007669"/>
    <property type="project" value="TreeGrafter"/>
</dbReference>
<sequence>MSKRKSRQVLSPESDISEDLSPTTQRQSRRSAMSNGNGHAGDQSEEEQGTPVPHSKKRRTENGAPSQNQRTSKGKERASTQRASTVDFSDGEERDDPGTQQSDGAVASRGVRDKDGYAPGYIVRVALKNFVTYSSVEFSPGPYLNMIIGPNGTGKSTLVCAIVLGLGFPPSVLDRASEVKLFIKSGTAEGSVEIELKGHPGEKNVTIKLNLILANNSRVFEVNGKRTPIAQVQEIVRSFNIQANNLCCFLPQEKVSKFAEMKEPELLKETQKVAGHPKLYEWHEQLIEDGKIKIAVEAKLAIAQRAFKEVEKSVENLQIEVDRFNERQEIENQVSAFELGLEQNKYLQQKVRYGTAKAQLALAKELIDNLEAENAPLNDQKKYLKQLAGQLEACKKKITSAIGKCKAALAKLDGPSKSTRQKLEEASEKLLSLKEDERIRRELKGKLELEVQAWAKKIKDPVEEPDETPVNGELQLLSSRIRQLGGEIEDLQNQQKEIYDERSKLIEQQSGIRAAIKQLESVSGRKEADLKRHIPPLFQALQMMRDLKAENRFRGKVFEPVRLEISPKHPWFDRAVEGSLNGALLNTFIFTDPQDYELMAEVCNDRHKLRVNLACMKAGDTLSNYQPPMPLEALRQLGFDDYVINLINGPDEVLAYICNQTRVNSLPVAHNPRAQIDETQFYNRDFPIKNWIRGSTRYNINYSSYGAREMIIKSNELWQPKILNVTGVDANEVQQKKSILAGMEEAAAEKEAKITELKNHELQARQSHTSLKEQKKEIEVASLEAKKPYIQYRKDLANYQAKVSALKRHSEKPTLDQERGKRKAALLEASKAHAAVVVKMKNLTTQLSRFSTTLITINLRIFQHSADQKAFEELFKSRNAELIEAKATFEQSEKTLFSNQTKTRKIQILSMNIHRLTKLRIFFFDSLITNDVTGAASLKELLRQARDVARELISMIDAVSPEVKDGLKKLGNRLTEQRDGWMGEGEEEEDCLIKQHQELKDLLAKAQMDLEGIHPVDLSIMERYKKNKAQMIRDKKELDTLESETSRCQEKIGKILALWRPRLDEMITSIDEKFDAAFKRMGCLGHITIVEDPDYDKWGIEVQVSFRDNEPLVRLDPHRQSGGERSLSTIMYLMSLTELSKSPFSLVDEINQGMDRRAERNVHDQLVETTCKESASQYFLITPKLLFGLRYHQKMRVLCVNNGDWIPPAFKFGYWLKKAKAQRAEAR</sequence>
<evidence type="ECO:0000256" key="5">
    <source>
        <dbReference type="SAM" id="MobiDB-lite"/>
    </source>
</evidence>
<dbReference type="InterPro" id="IPR003395">
    <property type="entry name" value="RecF/RecN/SMC_N"/>
</dbReference>
<feature type="compositionally biased region" description="Polar residues" evidence="5">
    <location>
        <begin position="20"/>
        <end position="37"/>
    </location>
</feature>
<dbReference type="PANTHER" id="PTHR45916">
    <property type="entry name" value="STRUCTURAL MAINTENANCE OF CHROMOSOMES PROTEIN 5"/>
    <property type="match status" value="1"/>
</dbReference>
<feature type="domain" description="RecF/RecN/SMC N-terminal" evidence="6">
    <location>
        <begin position="121"/>
        <end position="1183"/>
    </location>
</feature>
<feature type="region of interest" description="Disordered" evidence="5">
    <location>
        <begin position="1"/>
        <end position="113"/>
    </location>
</feature>
<organism evidence="7 8">
    <name type="scientific">Puccinia striiformis</name>
    <dbReference type="NCBI Taxonomy" id="27350"/>
    <lineage>
        <taxon>Eukaryota</taxon>
        <taxon>Fungi</taxon>
        <taxon>Dikarya</taxon>
        <taxon>Basidiomycota</taxon>
        <taxon>Pucciniomycotina</taxon>
        <taxon>Pucciniomycetes</taxon>
        <taxon>Pucciniales</taxon>
        <taxon>Pucciniaceae</taxon>
        <taxon>Puccinia</taxon>
    </lineage>
</organism>
<reference evidence="8" key="2">
    <citation type="journal article" date="2018" name="BMC Genomics">
        <title>Genomic insights into host adaptation between the wheat stripe rust pathogen (Puccinia striiformis f. sp. tritici) and the barley stripe rust pathogen (Puccinia striiformis f. sp. hordei).</title>
        <authorList>
            <person name="Xia C."/>
            <person name="Wang M."/>
            <person name="Yin C."/>
            <person name="Cornejo O.E."/>
            <person name="Hulbert S.H."/>
            <person name="Chen X."/>
        </authorList>
    </citation>
    <scope>NUCLEOTIDE SEQUENCE [LARGE SCALE GENOMIC DNA]</scope>
    <source>
        <strain evidence="8">93TX-2</strain>
    </source>
</reference>
<accession>A0A2S4W3P0</accession>
<dbReference type="InterPro" id="IPR027417">
    <property type="entry name" value="P-loop_NTPase"/>
</dbReference>
<dbReference type="OrthoDB" id="10254973at2759"/>
<protein>
    <recommendedName>
        <fullName evidence="2">Structural maintenance of chromosomes protein 5</fullName>
    </recommendedName>
</protein>
<evidence type="ECO:0000256" key="2">
    <source>
        <dbReference type="ARBA" id="ARBA00018687"/>
    </source>
</evidence>
<keyword evidence="3 4" id="KW-0175">Coiled coil</keyword>
<name>A0A2S4W3P0_9BASI</name>
<dbReference type="GO" id="GO:0005634">
    <property type="term" value="C:nucleus"/>
    <property type="evidence" value="ECO:0007669"/>
    <property type="project" value="TreeGrafter"/>
</dbReference>
<dbReference type="Proteomes" id="UP000238274">
    <property type="component" value="Unassembled WGS sequence"/>
</dbReference>
<evidence type="ECO:0000256" key="3">
    <source>
        <dbReference type="ARBA" id="ARBA00023054"/>
    </source>
</evidence>
<dbReference type="Gene3D" id="1.10.287.1490">
    <property type="match status" value="1"/>
</dbReference>
<dbReference type="GO" id="GO:0030915">
    <property type="term" value="C:Smc5-Smc6 complex"/>
    <property type="evidence" value="ECO:0007669"/>
    <property type="project" value="TreeGrafter"/>
</dbReference>
<evidence type="ECO:0000259" key="6">
    <source>
        <dbReference type="Pfam" id="PF02463"/>
    </source>
</evidence>
<dbReference type="AlphaFoldDB" id="A0A2S4W3P0"/>
<dbReference type="SUPFAM" id="SSF52540">
    <property type="entry name" value="P-loop containing nucleoside triphosphate hydrolases"/>
    <property type="match status" value="1"/>
</dbReference>
<dbReference type="VEuPathDB" id="FungiDB:PSTT_04608"/>